<dbReference type="Gene3D" id="4.10.240.10">
    <property type="entry name" value="Zn(2)-C6 fungal-type DNA-binding domain"/>
    <property type="match status" value="1"/>
</dbReference>
<dbReference type="OrthoDB" id="2985014at2759"/>
<dbReference type="PANTHER" id="PTHR31069:SF32">
    <property type="entry name" value="ARGININE METABOLISM REGULATION PROTEIN II"/>
    <property type="match status" value="1"/>
</dbReference>
<dbReference type="AlphaFoldDB" id="A0A6G1KVM3"/>
<dbReference type="Pfam" id="PF00172">
    <property type="entry name" value="Zn_clus"/>
    <property type="match status" value="1"/>
</dbReference>
<dbReference type="CDD" id="cd00067">
    <property type="entry name" value="GAL4"/>
    <property type="match status" value="1"/>
</dbReference>
<keyword evidence="4" id="KW-0539">Nucleus</keyword>
<evidence type="ECO:0000256" key="4">
    <source>
        <dbReference type="ARBA" id="ARBA00023242"/>
    </source>
</evidence>
<reference evidence="7" key="1">
    <citation type="journal article" date="2020" name="Stud. Mycol.">
        <title>101 Dothideomycetes genomes: a test case for predicting lifestyles and emergence of pathogens.</title>
        <authorList>
            <person name="Haridas S."/>
            <person name="Albert R."/>
            <person name="Binder M."/>
            <person name="Bloem J."/>
            <person name="Labutti K."/>
            <person name="Salamov A."/>
            <person name="Andreopoulos B."/>
            <person name="Baker S."/>
            <person name="Barry K."/>
            <person name="Bills G."/>
            <person name="Bluhm B."/>
            <person name="Cannon C."/>
            <person name="Castanera R."/>
            <person name="Culley D."/>
            <person name="Daum C."/>
            <person name="Ezra D."/>
            <person name="Gonzalez J."/>
            <person name="Henrissat B."/>
            <person name="Kuo A."/>
            <person name="Liang C."/>
            <person name="Lipzen A."/>
            <person name="Lutzoni F."/>
            <person name="Magnuson J."/>
            <person name="Mondo S."/>
            <person name="Nolan M."/>
            <person name="Ohm R."/>
            <person name="Pangilinan J."/>
            <person name="Park H.-J."/>
            <person name="Ramirez L."/>
            <person name="Alfaro M."/>
            <person name="Sun H."/>
            <person name="Tritt A."/>
            <person name="Yoshinaga Y."/>
            <person name="Zwiers L.-H."/>
            <person name="Turgeon B."/>
            <person name="Goodwin S."/>
            <person name="Spatafora J."/>
            <person name="Crous P."/>
            <person name="Grigoriev I."/>
        </authorList>
    </citation>
    <scope>NUCLEOTIDE SEQUENCE</scope>
    <source>
        <strain evidence="7">CBS 116005</strain>
    </source>
</reference>
<feature type="compositionally biased region" description="Low complexity" evidence="5">
    <location>
        <begin position="199"/>
        <end position="213"/>
    </location>
</feature>
<evidence type="ECO:0000256" key="3">
    <source>
        <dbReference type="ARBA" id="ARBA00023163"/>
    </source>
</evidence>
<dbReference type="PROSITE" id="PS50048">
    <property type="entry name" value="ZN2_CY6_FUNGAL_2"/>
    <property type="match status" value="1"/>
</dbReference>
<dbReference type="InterPro" id="IPR036864">
    <property type="entry name" value="Zn2-C6_fun-type_DNA-bd_sf"/>
</dbReference>
<evidence type="ECO:0000313" key="7">
    <source>
        <dbReference type="EMBL" id="KAF2764676.1"/>
    </source>
</evidence>
<feature type="domain" description="Zn(2)-C6 fungal-type" evidence="6">
    <location>
        <begin position="36"/>
        <end position="66"/>
    </location>
</feature>
<organism evidence="7 8">
    <name type="scientific">Teratosphaeria nubilosa</name>
    <dbReference type="NCBI Taxonomy" id="161662"/>
    <lineage>
        <taxon>Eukaryota</taxon>
        <taxon>Fungi</taxon>
        <taxon>Dikarya</taxon>
        <taxon>Ascomycota</taxon>
        <taxon>Pezizomycotina</taxon>
        <taxon>Dothideomycetes</taxon>
        <taxon>Dothideomycetidae</taxon>
        <taxon>Mycosphaerellales</taxon>
        <taxon>Teratosphaeriaceae</taxon>
        <taxon>Teratosphaeria</taxon>
    </lineage>
</organism>
<evidence type="ECO:0000259" key="6">
    <source>
        <dbReference type="PROSITE" id="PS50048"/>
    </source>
</evidence>
<dbReference type="PANTHER" id="PTHR31069">
    <property type="entry name" value="OLEATE-ACTIVATED TRANSCRIPTION FACTOR 1-RELATED"/>
    <property type="match status" value="1"/>
</dbReference>
<dbReference type="EMBL" id="ML995913">
    <property type="protein sequence ID" value="KAF2764676.1"/>
    <property type="molecule type" value="Genomic_DNA"/>
</dbReference>
<feature type="region of interest" description="Disordered" evidence="5">
    <location>
        <begin position="1"/>
        <end position="31"/>
    </location>
</feature>
<evidence type="ECO:0000256" key="5">
    <source>
        <dbReference type="SAM" id="MobiDB-lite"/>
    </source>
</evidence>
<dbReference type="PROSITE" id="PS00463">
    <property type="entry name" value="ZN2_CY6_FUNGAL_1"/>
    <property type="match status" value="1"/>
</dbReference>
<keyword evidence="2" id="KW-0238">DNA-binding</keyword>
<dbReference type="InterPro" id="IPR050675">
    <property type="entry name" value="OAF3"/>
</dbReference>
<keyword evidence="8" id="KW-1185">Reference proteome</keyword>
<feature type="compositionally biased region" description="Polar residues" evidence="5">
    <location>
        <begin position="1"/>
        <end position="15"/>
    </location>
</feature>
<feature type="region of interest" description="Disordered" evidence="5">
    <location>
        <begin position="188"/>
        <end position="216"/>
    </location>
</feature>
<dbReference type="SMART" id="SM00066">
    <property type="entry name" value="GAL4"/>
    <property type="match status" value="1"/>
</dbReference>
<evidence type="ECO:0000313" key="8">
    <source>
        <dbReference type="Proteomes" id="UP000799436"/>
    </source>
</evidence>
<sequence>MPATGMNRNMSNKALSPTAPTPPQKKSRRSALTRNACLQCRQAKTKCDGRHPCCVRCKRTGATCTYDVAQEGITKMQSLQQKLDDSNTTLDLVMTVIAKLQSSSDVEASNILARLRLGENIMDIGAALIQEGNVQLPSYQMSRHQLNGRMQHLPAFKRCSSSSGTSDEVNRSQVMQPYHDQELSQFNAQPVHDWPPSPESASTSFSSGINSTSQVGPMESSYLSAPLCEFDWPQQQNLFVASMSGAPPLITAPMPGHQVVSAPPTPMSEAPYRQAPHHSYPRAVLPSNAPIQGSPMRAQVGMPVQDDMDMINSARMMAGRADSVHEIPIIMELPKLRSVHANIAAHQHNIRGKTAKHMVPDYMWSSGSEDGFSGMSYPQRY</sequence>
<accession>A0A6G1KVM3</accession>
<proteinExistence type="predicted"/>
<dbReference type="GO" id="GO:0008270">
    <property type="term" value="F:zinc ion binding"/>
    <property type="evidence" value="ECO:0007669"/>
    <property type="project" value="InterPro"/>
</dbReference>
<keyword evidence="1" id="KW-0805">Transcription regulation</keyword>
<dbReference type="GO" id="GO:0000981">
    <property type="term" value="F:DNA-binding transcription factor activity, RNA polymerase II-specific"/>
    <property type="evidence" value="ECO:0007669"/>
    <property type="project" value="InterPro"/>
</dbReference>
<dbReference type="SUPFAM" id="SSF57701">
    <property type="entry name" value="Zn2/Cys6 DNA-binding domain"/>
    <property type="match status" value="1"/>
</dbReference>
<protein>
    <recommendedName>
        <fullName evidence="6">Zn(2)-C6 fungal-type domain-containing protein</fullName>
    </recommendedName>
</protein>
<keyword evidence="3" id="KW-0804">Transcription</keyword>
<dbReference type="InterPro" id="IPR001138">
    <property type="entry name" value="Zn2Cys6_DnaBD"/>
</dbReference>
<evidence type="ECO:0000256" key="2">
    <source>
        <dbReference type="ARBA" id="ARBA00023125"/>
    </source>
</evidence>
<dbReference type="GO" id="GO:0003677">
    <property type="term" value="F:DNA binding"/>
    <property type="evidence" value="ECO:0007669"/>
    <property type="project" value="UniProtKB-KW"/>
</dbReference>
<evidence type="ECO:0000256" key="1">
    <source>
        <dbReference type="ARBA" id="ARBA00023015"/>
    </source>
</evidence>
<gene>
    <name evidence="7" type="ORF">EJ03DRAFT_18075</name>
</gene>
<name>A0A6G1KVM3_9PEZI</name>
<dbReference type="Proteomes" id="UP000799436">
    <property type="component" value="Unassembled WGS sequence"/>
</dbReference>